<organism evidence="13 14">
    <name type="scientific">Anaeramoeba flamelloides</name>
    <dbReference type="NCBI Taxonomy" id="1746091"/>
    <lineage>
        <taxon>Eukaryota</taxon>
        <taxon>Metamonada</taxon>
        <taxon>Anaeramoebidae</taxon>
        <taxon>Anaeramoeba</taxon>
    </lineage>
</organism>
<evidence type="ECO:0000256" key="10">
    <source>
        <dbReference type="ARBA" id="ARBA00023329"/>
    </source>
</evidence>
<evidence type="ECO:0000256" key="9">
    <source>
        <dbReference type="ARBA" id="ARBA00023136"/>
    </source>
</evidence>
<evidence type="ECO:0000256" key="1">
    <source>
        <dbReference type="ARBA" id="ARBA00004255"/>
    </source>
</evidence>
<evidence type="ECO:0000256" key="3">
    <source>
        <dbReference type="ARBA" id="ARBA00008827"/>
    </source>
</evidence>
<comment type="caution">
    <text evidence="13">The sequence shown here is derived from an EMBL/GenBank/DDBJ whole genome shotgun (WGS) entry which is preliminary data.</text>
</comment>
<evidence type="ECO:0000256" key="4">
    <source>
        <dbReference type="ARBA" id="ARBA00022448"/>
    </source>
</evidence>
<evidence type="ECO:0000313" key="14">
    <source>
        <dbReference type="Proteomes" id="UP001146793"/>
    </source>
</evidence>
<feature type="repeat" description="TPR" evidence="12">
    <location>
        <begin position="203"/>
        <end position="236"/>
    </location>
</feature>
<keyword evidence="5 11" id="KW-0963">Cytoplasm</keyword>
<dbReference type="Gene3D" id="1.25.40.10">
    <property type="entry name" value="Tetratricopeptide repeat domain"/>
    <property type="match status" value="1"/>
</dbReference>
<dbReference type="AlphaFoldDB" id="A0AAV7Y5X1"/>
<keyword evidence="4 11" id="KW-0813">Transport</keyword>
<reference evidence="13" key="1">
    <citation type="submission" date="2022-08" db="EMBL/GenBank/DDBJ databases">
        <title>Novel sulphate-reducing endosymbionts in the free-living metamonad Anaeramoeba.</title>
        <authorList>
            <person name="Jerlstrom-Hultqvist J."/>
            <person name="Cepicka I."/>
            <person name="Gallot-Lavallee L."/>
            <person name="Salas-Leiva D."/>
            <person name="Curtis B.A."/>
            <person name="Zahonova K."/>
            <person name="Pipaliya S."/>
            <person name="Dacks J."/>
            <person name="Roger A.J."/>
        </authorList>
    </citation>
    <scope>NUCLEOTIDE SEQUENCE</scope>
    <source>
        <strain evidence="13">Busselton2</strain>
    </source>
</reference>
<dbReference type="SMART" id="SM00028">
    <property type="entry name" value="TPR"/>
    <property type="match status" value="1"/>
</dbReference>
<evidence type="ECO:0000256" key="6">
    <source>
        <dbReference type="ARBA" id="ARBA00022892"/>
    </source>
</evidence>
<keyword evidence="7 11" id="KW-0653">Protein transport</keyword>
<evidence type="ECO:0000313" key="13">
    <source>
        <dbReference type="EMBL" id="KAJ3425232.1"/>
    </source>
</evidence>
<evidence type="ECO:0000256" key="11">
    <source>
        <dbReference type="PIRNR" id="PIRNR016478"/>
    </source>
</evidence>
<accession>A0AAV7Y5X1</accession>
<evidence type="ECO:0000256" key="8">
    <source>
        <dbReference type="ARBA" id="ARBA00023034"/>
    </source>
</evidence>
<protein>
    <recommendedName>
        <fullName evidence="11">Coatomer subunit epsilon</fullName>
    </recommendedName>
</protein>
<dbReference type="Pfam" id="PF04733">
    <property type="entry name" value="Coatomer_E"/>
    <property type="match status" value="1"/>
</dbReference>
<keyword evidence="6 11" id="KW-0931">ER-Golgi transport</keyword>
<dbReference type="GO" id="GO:0005198">
    <property type="term" value="F:structural molecule activity"/>
    <property type="evidence" value="ECO:0007669"/>
    <property type="project" value="UniProtKB-UniRule"/>
</dbReference>
<dbReference type="SUPFAM" id="SSF48452">
    <property type="entry name" value="TPR-like"/>
    <property type="match status" value="2"/>
</dbReference>
<comment type="function">
    <text evidence="11">The coatomer is a cytosolic protein complex that binds to dilysine motifs and reversibly associates with Golgi non-clathrin-coated vesicles, which further mediate biosynthetic protein transport from the ER, via the Golgi up to the trans Golgi network. The coatomer complex is required for budding from Golgi membranes, and is essential for the retrograde Golgi-to-ER transport of dilysine-tagged proteins.</text>
</comment>
<keyword evidence="9 11" id="KW-0472">Membrane</keyword>
<gene>
    <name evidence="13" type="ORF">M0812_27667</name>
</gene>
<keyword evidence="12" id="KW-0802">TPR repeat</keyword>
<evidence type="ECO:0000256" key="5">
    <source>
        <dbReference type="ARBA" id="ARBA00022490"/>
    </source>
</evidence>
<evidence type="ECO:0000256" key="12">
    <source>
        <dbReference type="PROSITE-ProRule" id="PRU00339"/>
    </source>
</evidence>
<proteinExistence type="inferred from homology"/>
<evidence type="ECO:0000256" key="7">
    <source>
        <dbReference type="ARBA" id="ARBA00022927"/>
    </source>
</evidence>
<dbReference type="GO" id="GO:0030126">
    <property type="term" value="C:COPI vesicle coat"/>
    <property type="evidence" value="ECO:0007669"/>
    <property type="project" value="TreeGrafter"/>
</dbReference>
<dbReference type="InterPro" id="IPR006822">
    <property type="entry name" value="Coatomer_esu"/>
</dbReference>
<dbReference type="PIRSF" id="PIRSF016478">
    <property type="entry name" value="Coatomer_esu"/>
    <property type="match status" value="1"/>
</dbReference>
<evidence type="ECO:0000256" key="2">
    <source>
        <dbReference type="ARBA" id="ARBA00004347"/>
    </source>
</evidence>
<keyword evidence="8 11" id="KW-0333">Golgi apparatus</keyword>
<dbReference type="GO" id="GO:0006890">
    <property type="term" value="P:retrograde vesicle-mediated transport, Golgi to endoplasmic reticulum"/>
    <property type="evidence" value="ECO:0007669"/>
    <property type="project" value="UniProtKB-UniRule"/>
</dbReference>
<dbReference type="Proteomes" id="UP001146793">
    <property type="component" value="Unassembled WGS sequence"/>
</dbReference>
<name>A0AAV7Y5X1_9EUKA</name>
<dbReference type="InterPro" id="IPR011990">
    <property type="entry name" value="TPR-like_helical_dom_sf"/>
</dbReference>
<dbReference type="PROSITE" id="PS50005">
    <property type="entry name" value="TPR"/>
    <property type="match status" value="1"/>
</dbReference>
<dbReference type="GO" id="GO:0006888">
    <property type="term" value="P:endoplasmic reticulum to Golgi vesicle-mediated transport"/>
    <property type="evidence" value="ECO:0007669"/>
    <property type="project" value="TreeGrafter"/>
</dbReference>
<comment type="subcellular location">
    <subcellularLocation>
        <location evidence="2">Cytoplasmic vesicle</location>
        <location evidence="2">COPI-coated vesicle membrane</location>
        <topology evidence="2">Peripheral membrane protein</topology>
        <orientation evidence="2">Cytoplasmic side</orientation>
    </subcellularLocation>
    <subcellularLocation>
        <location evidence="1">Golgi apparatus membrane</location>
        <topology evidence="1">Peripheral membrane protein</topology>
        <orientation evidence="1">Cytoplasmic side</orientation>
    </subcellularLocation>
</comment>
<dbReference type="GO" id="GO:0006891">
    <property type="term" value="P:intra-Golgi vesicle-mediated transport"/>
    <property type="evidence" value="ECO:0007669"/>
    <property type="project" value="TreeGrafter"/>
</dbReference>
<dbReference type="PANTHER" id="PTHR10805">
    <property type="entry name" value="COATOMER SUBUNIT EPSILON"/>
    <property type="match status" value="1"/>
</dbReference>
<keyword evidence="10 11" id="KW-0968">Cytoplasmic vesicle</keyword>
<dbReference type="GO" id="GO:0015031">
    <property type="term" value="P:protein transport"/>
    <property type="evidence" value="ECO:0007669"/>
    <property type="project" value="UniProtKB-UniRule"/>
</dbReference>
<dbReference type="PANTHER" id="PTHR10805:SF0">
    <property type="entry name" value="COATOMER SUBUNIT EPSILON"/>
    <property type="match status" value="1"/>
</dbReference>
<sequence>MSSKLFSLRNQFYIGNYQQSINEGSLKLKSPKDKLERDFYVYRSYIGLGNYQMVLNSVSESDPLELKVIKLYASLLNNPEENTEVVLDTLKGWLTEIDLENDYLFQIMAATIYSNTGNYDEALRVLSQTNELETSALKIQIYLLINRQDKAIEELDTIRKINEDATIYQLASNWIELSSNNEQSIQKALESYNELGQIYGKSISILNAIAVCHMKLGEFSQAEKLLKKALEKNPIDPMTNSNLVTALSKSGFNSNIFKKQVATLLSLREKTPLIEQYLKLEHEFDQIAEQFNN</sequence>
<comment type="similarity">
    <text evidence="3 11">Belongs to the COPE family.</text>
</comment>
<dbReference type="GO" id="GO:0000139">
    <property type="term" value="C:Golgi membrane"/>
    <property type="evidence" value="ECO:0007669"/>
    <property type="project" value="UniProtKB-SubCell"/>
</dbReference>
<dbReference type="InterPro" id="IPR019734">
    <property type="entry name" value="TPR_rpt"/>
</dbReference>
<dbReference type="EMBL" id="JANTQA010000070">
    <property type="protein sequence ID" value="KAJ3425232.1"/>
    <property type="molecule type" value="Genomic_DNA"/>
</dbReference>